<protein>
    <submittedName>
        <fullName evidence="2">Uncharacterized protein</fullName>
    </submittedName>
</protein>
<evidence type="ECO:0000313" key="2">
    <source>
        <dbReference type="EMBL" id="TWD80323.1"/>
    </source>
</evidence>
<evidence type="ECO:0000313" key="3">
    <source>
        <dbReference type="Proteomes" id="UP000318380"/>
    </source>
</evidence>
<proteinExistence type="predicted"/>
<keyword evidence="1" id="KW-1133">Transmembrane helix</keyword>
<sequence>MTDTELKDRLSATVVDVEAPPDLLDRARSGGRTRLRRRRFLALGASLAAVAAAGGVAATTSTLRGRSDDLAATPAPGATDPYGFLMTSPTRGDLAGDEEYLDQVLAAWRGSHRKSANHYRGIFDRLQGRPKVVWAGTTPAGRAAIVAQYSDLRHHEDIQLDREGVQTLVGFVGEGKDGRPTVVADSYPAPGVSLDAGFVTTQGENQALVVLDTGKRTGWSPGRHYNAQGGSGREYTPLRFENGVSVVALPPGTDLADLALSVLPTSKDSSSLSIANGGVNRAPIEQGKDERLWTDFPEFALWPMTESADSLRGTAADQFDGPVSAARDPDTYAFAMSLWTGYGVTADKSHLFLGEIRLDNDPTRTYAVLKSRSGRITITPGGVPDRDAALPVSIKLPGGQGWAVAQRDADLSYRFGAGSWSKPRQNALLVPAGPAAEVKVVQGDKETVVTLR</sequence>
<keyword evidence="3" id="KW-1185">Reference proteome</keyword>
<dbReference type="AlphaFoldDB" id="A0A561BND7"/>
<accession>A0A561BND7</accession>
<name>A0A561BND7_9ACTN</name>
<dbReference type="RefSeq" id="WP_145804220.1">
    <property type="nucleotide sequence ID" value="NZ_VIVK01000001.1"/>
</dbReference>
<dbReference type="Proteomes" id="UP000318380">
    <property type="component" value="Unassembled WGS sequence"/>
</dbReference>
<dbReference type="InterPro" id="IPR006311">
    <property type="entry name" value="TAT_signal"/>
</dbReference>
<dbReference type="EMBL" id="VIVK01000001">
    <property type="protein sequence ID" value="TWD80323.1"/>
    <property type="molecule type" value="Genomic_DNA"/>
</dbReference>
<feature type="transmembrane region" description="Helical" evidence="1">
    <location>
        <begin position="40"/>
        <end position="58"/>
    </location>
</feature>
<keyword evidence="1" id="KW-0812">Transmembrane</keyword>
<reference evidence="2 3" key="1">
    <citation type="submission" date="2019-06" db="EMBL/GenBank/DDBJ databases">
        <title>Sequencing the genomes of 1000 actinobacteria strains.</title>
        <authorList>
            <person name="Klenk H.-P."/>
        </authorList>
    </citation>
    <scope>NUCLEOTIDE SEQUENCE [LARGE SCALE GENOMIC DNA]</scope>
    <source>
        <strain evidence="2 3">DSM 24683</strain>
    </source>
</reference>
<dbReference type="PROSITE" id="PS51318">
    <property type="entry name" value="TAT"/>
    <property type="match status" value="1"/>
</dbReference>
<organism evidence="2 3">
    <name type="scientific">Kribbella amoyensis</name>
    <dbReference type="NCBI Taxonomy" id="996641"/>
    <lineage>
        <taxon>Bacteria</taxon>
        <taxon>Bacillati</taxon>
        <taxon>Actinomycetota</taxon>
        <taxon>Actinomycetes</taxon>
        <taxon>Propionibacteriales</taxon>
        <taxon>Kribbellaceae</taxon>
        <taxon>Kribbella</taxon>
    </lineage>
</organism>
<comment type="caution">
    <text evidence="2">The sequence shown here is derived from an EMBL/GenBank/DDBJ whole genome shotgun (WGS) entry which is preliminary data.</text>
</comment>
<keyword evidence="1" id="KW-0472">Membrane</keyword>
<gene>
    <name evidence="2" type="ORF">FB561_1397</name>
</gene>
<dbReference type="OrthoDB" id="3673627at2"/>
<evidence type="ECO:0000256" key="1">
    <source>
        <dbReference type="SAM" id="Phobius"/>
    </source>
</evidence>